<proteinExistence type="predicted"/>
<evidence type="ECO:0000313" key="2">
    <source>
        <dbReference type="Proteomes" id="UP000230066"/>
    </source>
</evidence>
<comment type="caution">
    <text evidence="1">The sequence shown here is derived from an EMBL/GenBank/DDBJ whole genome shotgun (WGS) entry which is preliminary data.</text>
</comment>
<accession>A0A4E0R8T9</accession>
<dbReference type="Proteomes" id="UP000230066">
    <property type="component" value="Unassembled WGS sequence"/>
</dbReference>
<sequence length="201" mass="22988">MKCLNIPIRRTLFFPERQMVDADLGDLCATGDESSWTEVSMVVSAIDVQQRPFIDCTTSSEQTVINNSHRRYWIQKTSDINELKRNRRSPGKIIVDIPEYIGEAEMNRPKSVQLKIHIPKDRIITKGSLSMICPKSQESNKPQCVVKLLRLSKGNQIEIQHTTSSNITDFNAVQQNRVEVSFLGIEFFGKKTVHFNESFCL</sequence>
<evidence type="ECO:0000313" key="1">
    <source>
        <dbReference type="EMBL" id="THD18548.1"/>
    </source>
</evidence>
<gene>
    <name evidence="1" type="ORF">D915_010890</name>
</gene>
<organism evidence="1 2">
    <name type="scientific">Fasciola hepatica</name>
    <name type="common">Liver fluke</name>
    <dbReference type="NCBI Taxonomy" id="6192"/>
    <lineage>
        <taxon>Eukaryota</taxon>
        <taxon>Metazoa</taxon>
        <taxon>Spiralia</taxon>
        <taxon>Lophotrochozoa</taxon>
        <taxon>Platyhelminthes</taxon>
        <taxon>Trematoda</taxon>
        <taxon>Digenea</taxon>
        <taxon>Plagiorchiida</taxon>
        <taxon>Echinostomata</taxon>
        <taxon>Echinostomatoidea</taxon>
        <taxon>Fasciolidae</taxon>
        <taxon>Fasciola</taxon>
    </lineage>
</organism>
<reference evidence="1" key="1">
    <citation type="submission" date="2019-03" db="EMBL/GenBank/DDBJ databases">
        <title>Improved annotation for the trematode Fasciola hepatica.</title>
        <authorList>
            <person name="Choi Y.-J."/>
            <person name="Martin J."/>
            <person name="Mitreva M."/>
        </authorList>
    </citation>
    <scope>NUCLEOTIDE SEQUENCE [LARGE SCALE GENOMIC DNA]</scope>
</reference>
<protein>
    <submittedName>
        <fullName evidence="1">Uncharacterized protein</fullName>
    </submittedName>
</protein>
<name>A0A4E0R8T9_FASHE</name>
<keyword evidence="2" id="KW-1185">Reference proteome</keyword>
<dbReference type="AlphaFoldDB" id="A0A4E0R8T9"/>
<dbReference type="EMBL" id="JXXN02010198">
    <property type="protein sequence ID" value="THD18548.1"/>
    <property type="molecule type" value="Genomic_DNA"/>
</dbReference>